<dbReference type="PANTHER" id="PTHR30627">
    <property type="entry name" value="PEPTIDOGLYCAN D,D-TRANSPEPTIDASE"/>
    <property type="match status" value="1"/>
</dbReference>
<dbReference type="InterPro" id="IPR001460">
    <property type="entry name" value="PCN-bd_Tpept"/>
</dbReference>
<dbReference type="GO" id="GO:0071555">
    <property type="term" value="P:cell wall organization"/>
    <property type="evidence" value="ECO:0007669"/>
    <property type="project" value="TreeGrafter"/>
</dbReference>
<dbReference type="CDD" id="cd06576">
    <property type="entry name" value="PASTA_Pbp2x-like_1"/>
    <property type="match status" value="1"/>
</dbReference>
<organism evidence="6 7">
    <name type="scientific">Clostridium innocuum</name>
    <dbReference type="NCBI Taxonomy" id="1522"/>
    <lineage>
        <taxon>Bacteria</taxon>
        <taxon>Bacillati</taxon>
        <taxon>Bacillota</taxon>
        <taxon>Clostridia</taxon>
        <taxon>Eubacteriales</taxon>
        <taxon>Clostridiaceae</taxon>
        <taxon>Clostridium</taxon>
    </lineage>
</organism>
<dbReference type="SMART" id="SM00740">
    <property type="entry name" value="PASTA"/>
    <property type="match status" value="2"/>
</dbReference>
<dbReference type="InterPro" id="IPR005311">
    <property type="entry name" value="PBP_dimer"/>
</dbReference>
<comment type="similarity">
    <text evidence="2">Belongs to the transpeptidase family.</text>
</comment>
<reference evidence="6 7" key="1">
    <citation type="submission" date="2014-08" db="EMBL/GenBank/DDBJ databases">
        <title>Clostridium innocuum, an unnegligible vancomycin-resistant pathogen causing extra-intestinal infections.</title>
        <authorList>
            <person name="Feng Y."/>
            <person name="Chiu C.-H."/>
        </authorList>
    </citation>
    <scope>NUCLEOTIDE SEQUENCE [LARGE SCALE GENOMIC DNA]</scope>
    <source>
        <strain evidence="6 7">AN88</strain>
    </source>
</reference>
<dbReference type="SUPFAM" id="SSF56601">
    <property type="entry name" value="beta-lactamase/transpeptidase-like"/>
    <property type="match status" value="1"/>
</dbReference>
<evidence type="ECO:0000256" key="1">
    <source>
        <dbReference type="ARBA" id="ARBA00004370"/>
    </source>
</evidence>
<keyword evidence="3 4" id="KW-0472">Membrane</keyword>
<name>A0A099I0B3_CLOIN</name>
<dbReference type="InterPro" id="IPR050515">
    <property type="entry name" value="Beta-lactam/transpept"/>
</dbReference>
<dbReference type="Gene3D" id="3.30.70.2110">
    <property type="match status" value="1"/>
</dbReference>
<evidence type="ECO:0000313" key="6">
    <source>
        <dbReference type="EMBL" id="KGJ51374.1"/>
    </source>
</evidence>
<evidence type="ECO:0000256" key="4">
    <source>
        <dbReference type="SAM" id="Phobius"/>
    </source>
</evidence>
<dbReference type="Gene3D" id="3.40.710.10">
    <property type="entry name" value="DD-peptidase/beta-lactamase superfamily"/>
    <property type="match status" value="1"/>
</dbReference>
<keyword evidence="4" id="KW-0812">Transmembrane</keyword>
<evidence type="ECO:0000259" key="5">
    <source>
        <dbReference type="PROSITE" id="PS51178"/>
    </source>
</evidence>
<evidence type="ECO:0000256" key="3">
    <source>
        <dbReference type="ARBA" id="ARBA00023136"/>
    </source>
</evidence>
<dbReference type="InterPro" id="IPR012338">
    <property type="entry name" value="Beta-lactam/transpept-like"/>
</dbReference>
<dbReference type="EMBL" id="JQIF01000113">
    <property type="protein sequence ID" value="KGJ51374.1"/>
    <property type="molecule type" value="Genomic_DNA"/>
</dbReference>
<dbReference type="InterPro" id="IPR036138">
    <property type="entry name" value="PBP_dimer_sf"/>
</dbReference>
<feature type="domain" description="PASTA" evidence="5">
    <location>
        <begin position="664"/>
        <end position="722"/>
    </location>
</feature>
<evidence type="ECO:0000256" key="2">
    <source>
        <dbReference type="ARBA" id="ARBA00007171"/>
    </source>
</evidence>
<dbReference type="SUPFAM" id="SSF54184">
    <property type="entry name" value="Penicillin-binding protein 2x (pbp-2x), c-terminal domain"/>
    <property type="match status" value="2"/>
</dbReference>
<accession>A0A099I0B3</accession>
<keyword evidence="4" id="KW-1133">Transmembrane helix</keyword>
<dbReference type="PANTHER" id="PTHR30627:SF26">
    <property type="entry name" value="PENICILLIN-BINDING PROTEIN 2B"/>
    <property type="match status" value="1"/>
</dbReference>
<proteinExistence type="inferred from homology"/>
<dbReference type="CDD" id="cd06575">
    <property type="entry name" value="PASTA_Pbp2x-like_2"/>
    <property type="match status" value="1"/>
</dbReference>
<dbReference type="GO" id="GO:0005886">
    <property type="term" value="C:plasma membrane"/>
    <property type="evidence" value="ECO:0007669"/>
    <property type="project" value="TreeGrafter"/>
</dbReference>
<dbReference type="Gene3D" id="3.90.1310.10">
    <property type="entry name" value="Penicillin-binding protein 2a (Domain 2)"/>
    <property type="match status" value="1"/>
</dbReference>
<dbReference type="Pfam" id="PF03793">
    <property type="entry name" value="PASTA"/>
    <property type="match status" value="2"/>
</dbReference>
<dbReference type="SUPFAM" id="SSF56519">
    <property type="entry name" value="Penicillin binding protein dimerisation domain"/>
    <property type="match status" value="1"/>
</dbReference>
<feature type="transmembrane region" description="Helical" evidence="4">
    <location>
        <begin position="12"/>
        <end position="33"/>
    </location>
</feature>
<comment type="subcellular location">
    <subcellularLocation>
        <location evidence="1">Membrane</location>
    </subcellularLocation>
</comment>
<dbReference type="Proteomes" id="UP000030008">
    <property type="component" value="Unassembled WGS sequence"/>
</dbReference>
<evidence type="ECO:0000313" key="7">
    <source>
        <dbReference type="Proteomes" id="UP000030008"/>
    </source>
</evidence>
<dbReference type="Pfam" id="PF03717">
    <property type="entry name" value="PBP_dimer"/>
    <property type="match status" value="1"/>
</dbReference>
<gene>
    <name evidence="6" type="ORF">CIAN88_20570</name>
</gene>
<comment type="caution">
    <text evidence="6">The sequence shown here is derived from an EMBL/GenBank/DDBJ whole genome shotgun (WGS) entry which is preliminary data.</text>
</comment>
<dbReference type="GO" id="GO:0008658">
    <property type="term" value="F:penicillin binding"/>
    <property type="evidence" value="ECO:0007669"/>
    <property type="project" value="InterPro"/>
</dbReference>
<protein>
    <submittedName>
        <fullName evidence="6">Penicillin-binding protein</fullName>
    </submittedName>
</protein>
<sequence length="722" mass="79968">MNPKRSNRTLIYMLLMIGIIGVVILSNVLFTMVTQKHLRTGTNVKEYKDPDISSSNVLKAKRGTIYDRNGEVIAQDEDTYKLIAYLNKNRKGIGNKPAYVQDITKTARLLAPKLGMDEKDIVDTLTRAQKNNQYQTELGDKGKNLTKEVKESIEALELPGISFEESVKRYYPSSVFASHLIGYAQFDEEKNTMVGKMGLESALNKYLSGKDGLEVYQQDADGNLLPGTKYTKTYATDGNNVVLTLDRNVQQTLQNSLDKSVKKTAGGVRGWGIVMEVETGKILGWASSPSFDLNKRDMKDYIDLPSGYLYEPGSVMKGITYSAAIDSGNYPYNKTFDSGVFYFTEDSKGKIYRTNSGNLKISDALGKNHGTVTFDKGFVLSSNIGICELMAKYMDPSIYKEYLTKFGFLTPVNSPFLSNEGGTMSFNYASEKLSTGFGQAINVNALQMVQAYSAIFNDGKMVEPFVVDRIENANGKIVKQYDTTIAGQPISEKTSKYMQKLMKRVVYDKDGTAAPYKMNDVEIIAKTGTGEVAGKNGYDGSLYTNSVMMAAPADDPKVMVYYAFQASDILSYDREPMKEVMRSALVAANITSDGESNNGQKTYKDFKQSDMPSLLNHSLDYAKEKLEGTATSQVIIGNGSSVIKQYPEVGETIISNQNVFILTDGSKITMPDMKGWTKKDITAFWELTHIEVEMSGTGRVTSQNIKTGKSINKDTVIKVKME</sequence>
<dbReference type="Pfam" id="PF00905">
    <property type="entry name" value="Transpeptidase"/>
    <property type="match status" value="1"/>
</dbReference>
<dbReference type="InterPro" id="IPR005543">
    <property type="entry name" value="PASTA_dom"/>
</dbReference>
<dbReference type="Gene3D" id="2.20.70.70">
    <property type="match status" value="1"/>
</dbReference>
<dbReference type="PROSITE" id="PS51178">
    <property type="entry name" value="PASTA"/>
    <property type="match status" value="1"/>
</dbReference>
<dbReference type="AlphaFoldDB" id="A0A099I0B3"/>
<dbReference type="RefSeq" id="WP_044907892.1">
    <property type="nucleotide sequence ID" value="NZ_JQIF01000113.1"/>
</dbReference>